<reference evidence="3" key="1">
    <citation type="submission" date="2022-07" db="EMBL/GenBank/DDBJ databases">
        <title>Genome Sequence of Agrocybe chaxingu.</title>
        <authorList>
            <person name="Buettner E."/>
        </authorList>
    </citation>
    <scope>NUCLEOTIDE SEQUENCE</scope>
    <source>
        <strain evidence="3">MP-N11</strain>
    </source>
</reference>
<evidence type="ECO:0000313" key="3">
    <source>
        <dbReference type="EMBL" id="KAJ3506842.1"/>
    </source>
</evidence>
<feature type="coiled-coil region" evidence="1">
    <location>
        <begin position="117"/>
        <end position="158"/>
    </location>
</feature>
<sequence>MDGSLARRSSRTTKEVFNELLCEMRGNWKAWGLDAFLLGANDCIACTNTNVSCTTDKSMPTCKECQVDGVICSREVELAASHFPAWAAELVSCLCYESNNAQQAILHEDCERERRLRQAADRKAEDTRMTLEQVQDDFETVSHRLTRAEARIEALGEEISFVQTLYERERDLHKTSLNKRTVETRALSKKVNCQERTLRAIQNKLHDAEPHFAFSRTSLFPDLKAFLRLYQEVSASAIYPRTQAIHTQEHSAINSGHDASQATASSLSQGETRK</sequence>
<gene>
    <name evidence="3" type="ORF">NLJ89_g6643</name>
</gene>
<keyword evidence="1" id="KW-0175">Coiled coil</keyword>
<dbReference type="EMBL" id="JANKHO010000720">
    <property type="protein sequence ID" value="KAJ3506842.1"/>
    <property type="molecule type" value="Genomic_DNA"/>
</dbReference>
<accession>A0A9W8JXW9</accession>
<evidence type="ECO:0000256" key="2">
    <source>
        <dbReference type="SAM" id="MobiDB-lite"/>
    </source>
</evidence>
<comment type="caution">
    <text evidence="3">The sequence shown here is derived from an EMBL/GenBank/DDBJ whole genome shotgun (WGS) entry which is preliminary data.</text>
</comment>
<proteinExistence type="predicted"/>
<evidence type="ECO:0000313" key="4">
    <source>
        <dbReference type="Proteomes" id="UP001148786"/>
    </source>
</evidence>
<name>A0A9W8JXW9_9AGAR</name>
<evidence type="ECO:0000256" key="1">
    <source>
        <dbReference type="SAM" id="Coils"/>
    </source>
</evidence>
<organism evidence="3 4">
    <name type="scientific">Agrocybe chaxingu</name>
    <dbReference type="NCBI Taxonomy" id="84603"/>
    <lineage>
        <taxon>Eukaryota</taxon>
        <taxon>Fungi</taxon>
        <taxon>Dikarya</taxon>
        <taxon>Basidiomycota</taxon>
        <taxon>Agaricomycotina</taxon>
        <taxon>Agaricomycetes</taxon>
        <taxon>Agaricomycetidae</taxon>
        <taxon>Agaricales</taxon>
        <taxon>Agaricineae</taxon>
        <taxon>Strophariaceae</taxon>
        <taxon>Agrocybe</taxon>
    </lineage>
</organism>
<protein>
    <submittedName>
        <fullName evidence="3">Uncharacterized protein</fullName>
    </submittedName>
</protein>
<dbReference type="Proteomes" id="UP001148786">
    <property type="component" value="Unassembled WGS sequence"/>
</dbReference>
<feature type="region of interest" description="Disordered" evidence="2">
    <location>
        <begin position="249"/>
        <end position="274"/>
    </location>
</feature>
<keyword evidence="4" id="KW-1185">Reference proteome</keyword>
<dbReference type="AlphaFoldDB" id="A0A9W8JXW9"/>